<evidence type="ECO:0000259" key="7">
    <source>
        <dbReference type="PROSITE" id="PS51032"/>
    </source>
</evidence>
<dbReference type="GO" id="GO:0003700">
    <property type="term" value="F:DNA-binding transcription factor activity"/>
    <property type="evidence" value="ECO:0007669"/>
    <property type="project" value="InterPro"/>
</dbReference>
<sequence length="304" mass="33411">MEHHGAAVDPLPGIAPWDANQGTDALDHMLLAGASEYGASEFLHAAPPDEFQARSLGPLDRLKRLQADAFPTAFPVPELLEREGGRPGKRAVSRAGKRAKIARPSPQKVDSSAAKGKESPQRSKYKGVSKHKHTGKFEAHLWDASVKRAGGKRKNGAQIYLGQYATEVKAAQVYDKAKLSLFRVELNRKGETERVEWCGQNINFPYSNYKEEFEGTLQQSSHKEYVARLKHSAGKGWKGVAEVEGEGGVVKYSATITLYDKTTKSRVKKDIGVFDTDVDAAQAYDRAVDDHKEGKGVKNFPNHA</sequence>
<evidence type="ECO:0000313" key="9">
    <source>
        <dbReference type="Proteomes" id="UP001472866"/>
    </source>
</evidence>
<feature type="compositionally biased region" description="Basic residues" evidence="6">
    <location>
        <begin position="87"/>
        <end position="101"/>
    </location>
</feature>
<feature type="region of interest" description="Disordered" evidence="6">
    <location>
        <begin position="80"/>
        <end position="131"/>
    </location>
</feature>
<feature type="domain" description="AP2/ERF" evidence="7">
    <location>
        <begin position="236"/>
        <end position="301"/>
    </location>
</feature>
<dbReference type="Pfam" id="PF00847">
    <property type="entry name" value="AP2"/>
    <property type="match status" value="1"/>
</dbReference>
<evidence type="ECO:0000256" key="5">
    <source>
        <dbReference type="ARBA" id="ARBA00023242"/>
    </source>
</evidence>
<dbReference type="Proteomes" id="UP001472866">
    <property type="component" value="Chromosome 04"/>
</dbReference>
<keyword evidence="3" id="KW-0238">DNA-binding</keyword>
<evidence type="ECO:0000256" key="3">
    <source>
        <dbReference type="ARBA" id="ARBA00023125"/>
    </source>
</evidence>
<dbReference type="Gene3D" id="3.30.730.10">
    <property type="entry name" value="AP2/ERF domain"/>
    <property type="match status" value="2"/>
</dbReference>
<gene>
    <name evidence="8" type="ORF">HKI87_04g27070</name>
</gene>
<keyword evidence="4" id="KW-0804">Transcription</keyword>
<dbReference type="GO" id="GO:0003677">
    <property type="term" value="F:DNA binding"/>
    <property type="evidence" value="ECO:0007669"/>
    <property type="project" value="UniProtKB-KW"/>
</dbReference>
<proteinExistence type="predicted"/>
<feature type="domain" description="AP2/ERF" evidence="7">
    <location>
        <begin position="124"/>
        <end position="205"/>
    </location>
</feature>
<dbReference type="AlphaFoldDB" id="A0AAX4P553"/>
<dbReference type="SUPFAM" id="SSF54171">
    <property type="entry name" value="DNA-binding domain"/>
    <property type="match status" value="1"/>
</dbReference>
<dbReference type="PROSITE" id="PS51032">
    <property type="entry name" value="AP2_ERF"/>
    <property type="match status" value="2"/>
</dbReference>
<protein>
    <submittedName>
        <fullName evidence="8">AP2-like ethylene-responsive transcription factor</fullName>
    </submittedName>
</protein>
<organism evidence="8 9">
    <name type="scientific">Chloropicon roscoffensis</name>
    <dbReference type="NCBI Taxonomy" id="1461544"/>
    <lineage>
        <taxon>Eukaryota</taxon>
        <taxon>Viridiplantae</taxon>
        <taxon>Chlorophyta</taxon>
        <taxon>Chloropicophyceae</taxon>
        <taxon>Chloropicales</taxon>
        <taxon>Chloropicaceae</taxon>
        <taxon>Chloropicon</taxon>
    </lineage>
</organism>
<dbReference type="InterPro" id="IPR016177">
    <property type="entry name" value="DNA-bd_dom_sf"/>
</dbReference>
<dbReference type="GO" id="GO:0005634">
    <property type="term" value="C:nucleus"/>
    <property type="evidence" value="ECO:0007669"/>
    <property type="project" value="UniProtKB-SubCell"/>
</dbReference>
<evidence type="ECO:0000256" key="6">
    <source>
        <dbReference type="SAM" id="MobiDB-lite"/>
    </source>
</evidence>
<evidence type="ECO:0000256" key="4">
    <source>
        <dbReference type="ARBA" id="ARBA00023163"/>
    </source>
</evidence>
<keyword evidence="9" id="KW-1185">Reference proteome</keyword>
<evidence type="ECO:0000313" key="8">
    <source>
        <dbReference type="EMBL" id="WZN61173.1"/>
    </source>
</evidence>
<reference evidence="8 9" key="1">
    <citation type="submission" date="2024-03" db="EMBL/GenBank/DDBJ databases">
        <title>Complete genome sequence of the green alga Chloropicon roscoffensis RCC1871.</title>
        <authorList>
            <person name="Lemieux C."/>
            <person name="Pombert J.-F."/>
            <person name="Otis C."/>
            <person name="Turmel M."/>
        </authorList>
    </citation>
    <scope>NUCLEOTIDE SEQUENCE [LARGE SCALE GENOMIC DNA]</scope>
    <source>
        <strain evidence="8 9">RCC1871</strain>
    </source>
</reference>
<dbReference type="EMBL" id="CP151504">
    <property type="protein sequence ID" value="WZN61173.1"/>
    <property type="molecule type" value="Genomic_DNA"/>
</dbReference>
<dbReference type="SMART" id="SM00380">
    <property type="entry name" value="AP2"/>
    <property type="match status" value="1"/>
</dbReference>
<evidence type="ECO:0000256" key="2">
    <source>
        <dbReference type="ARBA" id="ARBA00023015"/>
    </source>
</evidence>
<dbReference type="InterPro" id="IPR001471">
    <property type="entry name" value="AP2/ERF_dom"/>
</dbReference>
<evidence type="ECO:0000256" key="1">
    <source>
        <dbReference type="ARBA" id="ARBA00004123"/>
    </source>
</evidence>
<dbReference type="PANTHER" id="PTHR32467">
    <property type="entry name" value="AP2-LIKE ETHYLENE-RESPONSIVE TRANSCRIPTION FACTOR"/>
    <property type="match status" value="1"/>
</dbReference>
<dbReference type="PANTHER" id="PTHR32467:SF90">
    <property type="entry name" value="AP2-LIKE ETHYLENE-RESPONSIVE TRANSCRIPTION FACTOR AIL1"/>
    <property type="match status" value="1"/>
</dbReference>
<accession>A0AAX4P553</accession>
<name>A0AAX4P553_9CHLO</name>
<keyword evidence="2" id="KW-0805">Transcription regulation</keyword>
<dbReference type="InterPro" id="IPR036955">
    <property type="entry name" value="AP2/ERF_dom_sf"/>
</dbReference>
<keyword evidence="5" id="KW-0539">Nucleus</keyword>
<comment type="subcellular location">
    <subcellularLocation>
        <location evidence="1">Nucleus</location>
    </subcellularLocation>
</comment>